<name>A0A852TUD6_9ACTN</name>
<evidence type="ECO:0000313" key="2">
    <source>
        <dbReference type="Proteomes" id="UP000589036"/>
    </source>
</evidence>
<comment type="caution">
    <text evidence="1">The sequence shown here is derived from an EMBL/GenBank/DDBJ whole genome shotgun (WGS) entry which is preliminary data.</text>
</comment>
<reference evidence="1 2" key="1">
    <citation type="submission" date="2020-07" db="EMBL/GenBank/DDBJ databases">
        <title>Sequencing the genomes of 1000 actinobacteria strains.</title>
        <authorList>
            <person name="Klenk H.-P."/>
        </authorList>
    </citation>
    <scope>NUCLEOTIDE SEQUENCE [LARGE SCALE GENOMIC DNA]</scope>
    <source>
        <strain evidence="1 2">CXB654</strain>
    </source>
</reference>
<gene>
    <name evidence="1" type="ORF">HDA32_002037</name>
</gene>
<dbReference type="EMBL" id="JACCCC010000001">
    <property type="protein sequence ID" value="NYE46917.1"/>
    <property type="molecule type" value="Genomic_DNA"/>
</dbReference>
<dbReference type="RefSeq" id="WP_179642946.1">
    <property type="nucleotide sequence ID" value="NZ_BAAAYY010000001.1"/>
</dbReference>
<dbReference type="AlphaFoldDB" id="A0A852TUD6"/>
<dbReference type="Proteomes" id="UP000589036">
    <property type="component" value="Unassembled WGS sequence"/>
</dbReference>
<sequence>MRRIAITGHRGLPPEVEQIIDTAVRGHLGAFGPALVGLSCLADGADTVFARAVLEAGGTLEAIVPAEYYREGLPQEHRPAYDALLAGAALVHRLPFLESTPEAHLAAGRYMADHCDELLAVWNGEPARGLGGTADIVEYARCRELPVTVVWPAGARR</sequence>
<evidence type="ECO:0000313" key="1">
    <source>
        <dbReference type="EMBL" id="NYE46917.1"/>
    </source>
</evidence>
<proteinExistence type="predicted"/>
<organism evidence="1 2">
    <name type="scientific">Spinactinospora alkalitolerans</name>
    <dbReference type="NCBI Taxonomy" id="687207"/>
    <lineage>
        <taxon>Bacteria</taxon>
        <taxon>Bacillati</taxon>
        <taxon>Actinomycetota</taxon>
        <taxon>Actinomycetes</taxon>
        <taxon>Streptosporangiales</taxon>
        <taxon>Nocardiopsidaceae</taxon>
        <taxon>Spinactinospora</taxon>
    </lineage>
</organism>
<protein>
    <recommendedName>
        <fullName evidence="3">DNA recombination-mediator protein A</fullName>
    </recommendedName>
</protein>
<keyword evidence="2" id="KW-1185">Reference proteome</keyword>
<evidence type="ECO:0008006" key="3">
    <source>
        <dbReference type="Google" id="ProtNLM"/>
    </source>
</evidence>
<dbReference type="Gene3D" id="3.40.50.450">
    <property type="match status" value="1"/>
</dbReference>
<accession>A0A852TUD6</accession>
<dbReference type="SUPFAM" id="SSF102405">
    <property type="entry name" value="MCP/YpsA-like"/>
    <property type="match status" value="1"/>
</dbReference>